<evidence type="ECO:0000313" key="2">
    <source>
        <dbReference type="EMBL" id="PKK76036.1"/>
    </source>
</evidence>
<dbReference type="AlphaFoldDB" id="A0A2N1NQ57"/>
<gene>
    <name evidence="2" type="ORF">RhiirC2_196841</name>
</gene>
<name>A0A2N1NQ57_9GLOM</name>
<feature type="compositionally biased region" description="Basic and acidic residues" evidence="1">
    <location>
        <begin position="92"/>
        <end position="107"/>
    </location>
</feature>
<comment type="caution">
    <text evidence="2">The sequence shown here is derived from an EMBL/GenBank/DDBJ whole genome shotgun (WGS) entry which is preliminary data.</text>
</comment>
<accession>A0A2N1NQ57</accession>
<dbReference type="VEuPathDB" id="FungiDB:FUN_006179"/>
<feature type="compositionally biased region" description="Basic and acidic residues" evidence="1">
    <location>
        <begin position="115"/>
        <end position="127"/>
    </location>
</feature>
<reference evidence="2 3" key="1">
    <citation type="submission" date="2016-04" db="EMBL/GenBank/DDBJ databases">
        <title>Genome analyses suggest a sexual origin of heterokaryosis in a supposedly ancient asexual fungus.</title>
        <authorList>
            <person name="Ropars J."/>
            <person name="Sedzielewska K."/>
            <person name="Noel J."/>
            <person name="Charron P."/>
            <person name="Farinelli L."/>
            <person name="Marton T."/>
            <person name="Kruger M."/>
            <person name="Pelin A."/>
            <person name="Brachmann A."/>
            <person name="Corradi N."/>
        </authorList>
    </citation>
    <scope>NUCLEOTIDE SEQUENCE [LARGE SCALE GENOMIC DNA]</scope>
    <source>
        <strain evidence="2 3">C2</strain>
    </source>
</reference>
<dbReference type="EMBL" id="LLXL01000207">
    <property type="protein sequence ID" value="PKK76036.1"/>
    <property type="molecule type" value="Genomic_DNA"/>
</dbReference>
<reference evidence="2 3" key="2">
    <citation type="submission" date="2017-10" db="EMBL/GenBank/DDBJ databases">
        <title>Extensive intraspecific genome diversity in a model arbuscular mycorrhizal fungus.</title>
        <authorList>
            <person name="Chen E.C.H."/>
            <person name="Morin E."/>
            <person name="Baudet D."/>
            <person name="Noel J."/>
            <person name="Ndikumana S."/>
            <person name="Charron P."/>
            <person name="St-Onge C."/>
            <person name="Giorgi J."/>
            <person name="Grigoriev I.V."/>
            <person name="Roux C."/>
            <person name="Martin F.M."/>
            <person name="Corradi N."/>
        </authorList>
    </citation>
    <scope>NUCLEOTIDE SEQUENCE [LARGE SCALE GENOMIC DNA]</scope>
    <source>
        <strain evidence="2 3">C2</strain>
    </source>
</reference>
<feature type="region of interest" description="Disordered" evidence="1">
    <location>
        <begin position="92"/>
        <end position="127"/>
    </location>
</feature>
<sequence>MSAMGLALPLNDENRLISLTSIEEEKGNPKSTESRLSDSYYAEDLGKFFSTDSLIEPIEWPKDKYTTLLTLSTKVNLSKVCDMIRRTPQDAENLAEKYQEESKSNREKYHKYRKSYQESKDKIAFRK</sequence>
<organism evidence="2 3">
    <name type="scientific">Rhizophagus irregularis</name>
    <dbReference type="NCBI Taxonomy" id="588596"/>
    <lineage>
        <taxon>Eukaryota</taxon>
        <taxon>Fungi</taxon>
        <taxon>Fungi incertae sedis</taxon>
        <taxon>Mucoromycota</taxon>
        <taxon>Glomeromycotina</taxon>
        <taxon>Glomeromycetes</taxon>
        <taxon>Glomerales</taxon>
        <taxon>Glomeraceae</taxon>
        <taxon>Rhizophagus</taxon>
    </lineage>
</organism>
<dbReference type="VEuPathDB" id="FungiDB:RhiirFUN_009956"/>
<protein>
    <submittedName>
        <fullName evidence="2">Uncharacterized protein</fullName>
    </submittedName>
</protein>
<proteinExistence type="predicted"/>
<evidence type="ECO:0000313" key="3">
    <source>
        <dbReference type="Proteomes" id="UP000233469"/>
    </source>
</evidence>
<dbReference type="Proteomes" id="UP000233469">
    <property type="component" value="Unassembled WGS sequence"/>
</dbReference>
<evidence type="ECO:0000256" key="1">
    <source>
        <dbReference type="SAM" id="MobiDB-lite"/>
    </source>
</evidence>